<feature type="transmembrane region" description="Helical" evidence="6">
    <location>
        <begin position="424"/>
        <end position="444"/>
    </location>
</feature>
<feature type="compositionally biased region" description="Basic and acidic residues" evidence="5">
    <location>
        <begin position="313"/>
        <end position="326"/>
    </location>
</feature>
<dbReference type="CDD" id="cd12131">
    <property type="entry name" value="HGbI-like"/>
    <property type="match status" value="2"/>
</dbReference>
<feature type="domain" description="Globin" evidence="7">
    <location>
        <begin position="1"/>
        <end position="134"/>
    </location>
</feature>
<accession>A0ABX2CS42</accession>
<dbReference type="Gene3D" id="2.160.20.80">
    <property type="entry name" value="E3 ubiquitin-protein ligase SopA"/>
    <property type="match status" value="1"/>
</dbReference>
<reference evidence="8 9" key="1">
    <citation type="journal article" date="2020" name="Sci. Rep.">
        <title>A novel cyanobacterial geosmin producer, revising GeoA distribution and dispersion patterns in Bacteria.</title>
        <authorList>
            <person name="Churro C."/>
            <person name="Semedo-Aguiar A.P."/>
            <person name="Silva A.D."/>
            <person name="Pereira-Leal J.B."/>
            <person name="Leite R.B."/>
        </authorList>
    </citation>
    <scope>NUCLEOTIDE SEQUENCE [LARGE SCALE GENOMIC DNA]</scope>
    <source>
        <strain evidence="8 9">IPMA8</strain>
    </source>
</reference>
<dbReference type="PROSITE" id="PS01033">
    <property type="entry name" value="GLOBIN"/>
    <property type="match status" value="2"/>
</dbReference>
<evidence type="ECO:0000256" key="3">
    <source>
        <dbReference type="ARBA" id="ARBA00022723"/>
    </source>
</evidence>
<keyword evidence="6" id="KW-0472">Membrane</keyword>
<evidence type="ECO:0000313" key="9">
    <source>
        <dbReference type="Proteomes" id="UP000702425"/>
    </source>
</evidence>
<keyword evidence="2" id="KW-0561">Oxygen transport</keyword>
<dbReference type="SUPFAM" id="SSF141571">
    <property type="entry name" value="Pentapeptide repeat-like"/>
    <property type="match status" value="1"/>
</dbReference>
<gene>
    <name evidence="8" type="primary">pipB2_1</name>
    <name evidence="8" type="ORF">E5S67_00650</name>
</gene>
<dbReference type="InterPro" id="IPR001646">
    <property type="entry name" value="5peptide_repeat"/>
</dbReference>
<evidence type="ECO:0000256" key="5">
    <source>
        <dbReference type="SAM" id="MobiDB-lite"/>
    </source>
</evidence>
<dbReference type="Pfam" id="PF00805">
    <property type="entry name" value="Pentapeptide"/>
    <property type="match status" value="3"/>
</dbReference>
<evidence type="ECO:0000256" key="6">
    <source>
        <dbReference type="SAM" id="Phobius"/>
    </source>
</evidence>
<dbReference type="InterPro" id="IPR012292">
    <property type="entry name" value="Globin/Proto"/>
</dbReference>
<sequence length="639" mass="69810">MSLNVELLEQSFEKIKPRADEFAASFYEKLFTDHPELKPLFAKTDMEKQQKKLISALVLVVENLRSPEALGPVLNALGGRHIGYGVIPKYYGPVGEALLSAFEQSLQQDWTTEVKLAWTDAYKAITALMLKGAGVETTREEVQLKAQIIPEEQVTVAANHPLESVPENESELAVDILESSFEKIKPRADEFAASFYENLFIAHPEFKPLFANVAIEKQQKKLINALVLVVENLRSPEALGPVLNALGGRHIGYGVIPKYYGPVGDALLMAFEQSLQQDWTPEVKLAWTDAYRAITGLMLKGAVVVSTPKVVPHEKDVTHNQPKESKTQLLNESKPIEPPTEEQKKPLVPIQLDSEIIQKILSKITDSYQQFQGQSFVKRSGEVLKEILGKFIDNFWAQPAWLVASVSAVLFLIIYVVAEENSLLAEILESADALSLVVALVLFIKEAPDRRKQFHYQAWSTIDAANGVKVSYARILALQDLNEDGVSLRGLDSPDAELIAINLSHANLSAVNLSNTDLSNANLSHANLDNANLSQAKLAGANLSHAKLGFARLSQVNLSNANLSDANLICADLSNANMSGVNLKNASLSGANLNSAYLSGANLKGAKVSISDLSGALLEGAIMPDGSKYKSREDLVKNQ</sequence>
<dbReference type="SUPFAM" id="SSF46458">
    <property type="entry name" value="Globin-like"/>
    <property type="match status" value="2"/>
</dbReference>
<dbReference type="Gene3D" id="1.10.490.10">
    <property type="entry name" value="Globins"/>
    <property type="match status" value="2"/>
</dbReference>
<feature type="transmembrane region" description="Helical" evidence="6">
    <location>
        <begin position="400"/>
        <end position="418"/>
    </location>
</feature>
<evidence type="ECO:0000256" key="1">
    <source>
        <dbReference type="ARBA" id="ARBA00022617"/>
    </source>
</evidence>
<evidence type="ECO:0000313" key="8">
    <source>
        <dbReference type="EMBL" id="NQE32933.1"/>
    </source>
</evidence>
<dbReference type="PANTHER" id="PTHR43396">
    <property type="entry name" value="FLAVOHEMOPROTEIN"/>
    <property type="match status" value="1"/>
</dbReference>
<dbReference type="InterPro" id="IPR009050">
    <property type="entry name" value="Globin-like_sf"/>
</dbReference>
<protein>
    <submittedName>
        <fullName evidence="8">Secreted effector protein PipB2</fullName>
    </submittedName>
</protein>
<keyword evidence="6" id="KW-0812">Transmembrane</keyword>
<evidence type="ECO:0000256" key="4">
    <source>
        <dbReference type="ARBA" id="ARBA00023004"/>
    </source>
</evidence>
<keyword evidence="1" id="KW-0349">Heme</keyword>
<comment type="caution">
    <text evidence="8">The sequence shown here is derived from an EMBL/GenBank/DDBJ whole genome shotgun (WGS) entry which is preliminary data.</text>
</comment>
<name>A0ABX2CS42_9CYAN</name>
<evidence type="ECO:0000259" key="7">
    <source>
        <dbReference type="PROSITE" id="PS01033"/>
    </source>
</evidence>
<dbReference type="PANTHER" id="PTHR43396:SF3">
    <property type="entry name" value="FLAVOHEMOPROTEIN"/>
    <property type="match status" value="1"/>
</dbReference>
<dbReference type="Pfam" id="PF00042">
    <property type="entry name" value="Globin"/>
    <property type="match status" value="2"/>
</dbReference>
<keyword evidence="4" id="KW-0408">Iron</keyword>
<evidence type="ECO:0000256" key="2">
    <source>
        <dbReference type="ARBA" id="ARBA00022621"/>
    </source>
</evidence>
<dbReference type="Proteomes" id="UP000702425">
    <property type="component" value="Unassembled WGS sequence"/>
</dbReference>
<dbReference type="EMBL" id="SRRZ01000008">
    <property type="protein sequence ID" value="NQE32933.1"/>
    <property type="molecule type" value="Genomic_DNA"/>
</dbReference>
<organism evidence="8 9">
    <name type="scientific">Microcoleus asticus IPMA8</name>
    <dbReference type="NCBI Taxonomy" id="2563858"/>
    <lineage>
        <taxon>Bacteria</taxon>
        <taxon>Bacillati</taxon>
        <taxon>Cyanobacteriota</taxon>
        <taxon>Cyanophyceae</taxon>
        <taxon>Oscillatoriophycideae</taxon>
        <taxon>Oscillatoriales</taxon>
        <taxon>Microcoleaceae</taxon>
        <taxon>Microcoleus</taxon>
        <taxon>Microcoleus asticus</taxon>
    </lineage>
</organism>
<keyword evidence="9" id="KW-1185">Reference proteome</keyword>
<feature type="region of interest" description="Disordered" evidence="5">
    <location>
        <begin position="313"/>
        <end position="344"/>
    </location>
</feature>
<dbReference type="RefSeq" id="WP_172185462.1">
    <property type="nucleotide sequence ID" value="NZ_CAWPPK010000296.1"/>
</dbReference>
<keyword evidence="2" id="KW-0813">Transport</keyword>
<feature type="domain" description="Globin" evidence="7">
    <location>
        <begin position="166"/>
        <end position="303"/>
    </location>
</feature>
<keyword evidence="3" id="KW-0479">Metal-binding</keyword>
<keyword evidence="6" id="KW-1133">Transmembrane helix</keyword>
<dbReference type="InterPro" id="IPR000971">
    <property type="entry name" value="Globin"/>
</dbReference>
<proteinExistence type="predicted"/>